<proteinExistence type="predicted"/>
<accession>A0A9P9IIX4</accession>
<dbReference type="AlphaFoldDB" id="A0A9P9IIX4"/>
<dbReference type="Proteomes" id="UP000700596">
    <property type="component" value="Unassembled WGS sequence"/>
</dbReference>
<dbReference type="GO" id="GO:0003684">
    <property type="term" value="F:damaged DNA binding"/>
    <property type="evidence" value="ECO:0007669"/>
    <property type="project" value="InterPro"/>
</dbReference>
<organism evidence="2 3">
    <name type="scientific">Dendryphion nanum</name>
    <dbReference type="NCBI Taxonomy" id="256645"/>
    <lineage>
        <taxon>Eukaryota</taxon>
        <taxon>Fungi</taxon>
        <taxon>Dikarya</taxon>
        <taxon>Ascomycota</taxon>
        <taxon>Pezizomycotina</taxon>
        <taxon>Dothideomycetes</taxon>
        <taxon>Pleosporomycetidae</taxon>
        <taxon>Pleosporales</taxon>
        <taxon>Torulaceae</taxon>
        <taxon>Dendryphion</taxon>
    </lineage>
</organism>
<dbReference type="PROSITE" id="PS50173">
    <property type="entry name" value="UMUC"/>
    <property type="match status" value="1"/>
</dbReference>
<keyword evidence="3" id="KW-1185">Reference proteome</keyword>
<dbReference type="PANTHER" id="PTHR46404">
    <property type="entry name" value="DNA POLYMERASE IOTA"/>
    <property type="match status" value="1"/>
</dbReference>
<dbReference type="FunFam" id="3.40.1170.60:FF:000006">
    <property type="entry name" value="DNA polymerase iota"/>
    <property type="match status" value="1"/>
</dbReference>
<dbReference type="GO" id="GO:0003887">
    <property type="term" value="F:DNA-directed DNA polymerase activity"/>
    <property type="evidence" value="ECO:0007669"/>
    <property type="project" value="TreeGrafter"/>
</dbReference>
<dbReference type="Pfam" id="PF00817">
    <property type="entry name" value="IMS"/>
    <property type="match status" value="1"/>
</dbReference>
<dbReference type="Gene3D" id="3.40.1170.60">
    <property type="match status" value="1"/>
</dbReference>
<evidence type="ECO:0000259" key="1">
    <source>
        <dbReference type="PROSITE" id="PS50173"/>
    </source>
</evidence>
<reference evidence="2" key="1">
    <citation type="journal article" date="2021" name="Nat. Commun.">
        <title>Genetic determinants of endophytism in the Arabidopsis root mycobiome.</title>
        <authorList>
            <person name="Mesny F."/>
            <person name="Miyauchi S."/>
            <person name="Thiergart T."/>
            <person name="Pickel B."/>
            <person name="Atanasova L."/>
            <person name="Karlsson M."/>
            <person name="Huettel B."/>
            <person name="Barry K.W."/>
            <person name="Haridas S."/>
            <person name="Chen C."/>
            <person name="Bauer D."/>
            <person name="Andreopoulos W."/>
            <person name="Pangilinan J."/>
            <person name="LaButti K."/>
            <person name="Riley R."/>
            <person name="Lipzen A."/>
            <person name="Clum A."/>
            <person name="Drula E."/>
            <person name="Henrissat B."/>
            <person name="Kohler A."/>
            <person name="Grigoriev I.V."/>
            <person name="Martin F.M."/>
            <person name="Hacquard S."/>
        </authorList>
    </citation>
    <scope>NUCLEOTIDE SEQUENCE</scope>
    <source>
        <strain evidence="2">MPI-CAGE-CH-0243</strain>
    </source>
</reference>
<dbReference type="InterPro" id="IPR001126">
    <property type="entry name" value="UmuC"/>
</dbReference>
<dbReference type="InterPro" id="IPR043502">
    <property type="entry name" value="DNA/RNA_pol_sf"/>
</dbReference>
<dbReference type="GO" id="GO:0070987">
    <property type="term" value="P:error-free translesion synthesis"/>
    <property type="evidence" value="ECO:0007669"/>
    <property type="project" value="UniProtKB-ARBA"/>
</dbReference>
<comment type="caution">
    <text evidence="2">The sequence shown here is derived from an EMBL/GenBank/DDBJ whole genome shotgun (WGS) entry which is preliminary data.</text>
</comment>
<dbReference type="Gene3D" id="3.30.1490.100">
    <property type="entry name" value="DNA polymerase, Y-family, little finger domain"/>
    <property type="match status" value="1"/>
</dbReference>
<dbReference type="PANTHER" id="PTHR46404:SF1">
    <property type="entry name" value="DNA POLYMERASE IOTA"/>
    <property type="match status" value="1"/>
</dbReference>
<dbReference type="GO" id="GO:0006281">
    <property type="term" value="P:DNA repair"/>
    <property type="evidence" value="ECO:0007669"/>
    <property type="project" value="InterPro"/>
</dbReference>
<feature type="domain" description="UmuC" evidence="1">
    <location>
        <begin position="19"/>
        <end position="265"/>
    </location>
</feature>
<dbReference type="SUPFAM" id="SSF56672">
    <property type="entry name" value="DNA/RNA polymerases"/>
    <property type="match status" value="1"/>
</dbReference>
<evidence type="ECO:0000313" key="3">
    <source>
        <dbReference type="Proteomes" id="UP000700596"/>
    </source>
</evidence>
<name>A0A9P9IIX4_9PLEO</name>
<dbReference type="InterPro" id="IPR043128">
    <property type="entry name" value="Rev_trsase/Diguanyl_cyclase"/>
</dbReference>
<dbReference type="OrthoDB" id="447129at2759"/>
<evidence type="ECO:0000313" key="2">
    <source>
        <dbReference type="EMBL" id="KAH7122236.1"/>
    </source>
</evidence>
<sequence>MDTRHPPRKRLKRDSNSIILHFDYDCFYAAVFENETPQYRSLPLAVQQKQIIVTCNYEARRRGLHKLQLINDAKRTCPDVVIVLGEDLTRFRDASKELYSFLRAFSWNSRVERLGFDEVFMDVSDIIDYNAALLNHDFANSFFCLSKNDPTLGFHFNAAVVAGHTYPEIFQQDDDSSREHHLQLRLTLASHLANHLRHLLEKEKGYTCTVGISTNKLLSKLVGNIHKPNDQTTLLPPYDASNTHGTDNVTSFMDSHELGKVPGIGFKLAQQLRAYVLGRDPQFDRGLVYGGTKEHVSVADLRKYAGMGADTLERILAGPGTPHGIGTRIWGLLNGCDNAEVGPAREVPKQISIEDSYLRLDNLGQVLKELRMLASGLLTRMHTDLLEYDSLGDHVDSMAPTSAATTISGKRWLALPKTIRLSTRPRAPKNPDGSRSRSFARISRSAPMPNFVFSLAENVDALSNRLVSEVLVPLFRKIHHEKSGWDLSLINIAVTNMVDAASDTNKGAIGRNIATMFRNQDDVLKQWKVDDELEMQGEVAQGRPSLEQDQAISRGLSSIDMNHEDTQATVTDEWQSDEDDLANDDMFHCEQCDAVLPTFAAEAHRRWHVQD</sequence>
<dbReference type="Gene3D" id="3.30.70.270">
    <property type="match status" value="1"/>
</dbReference>
<dbReference type="InterPro" id="IPR036775">
    <property type="entry name" value="DNA_pol_Y-fam_lit_finger_sf"/>
</dbReference>
<gene>
    <name evidence="2" type="ORF">B0J11DRAFT_333837</name>
</gene>
<protein>
    <recommendedName>
        <fullName evidence="1">UmuC domain-containing protein</fullName>
    </recommendedName>
</protein>
<dbReference type="EMBL" id="JAGMWT010000009">
    <property type="protein sequence ID" value="KAH7122236.1"/>
    <property type="molecule type" value="Genomic_DNA"/>
</dbReference>